<comment type="caution">
    <text evidence="3">The sequence shown here is derived from an EMBL/GenBank/DDBJ whole genome shotgun (WGS) entry which is preliminary data.</text>
</comment>
<feature type="transmembrane region" description="Helical" evidence="1">
    <location>
        <begin position="319"/>
        <end position="340"/>
    </location>
</feature>
<dbReference type="CDD" id="cd01949">
    <property type="entry name" value="GGDEF"/>
    <property type="match status" value="1"/>
</dbReference>
<dbReference type="InterPro" id="IPR043128">
    <property type="entry name" value="Rev_trsase/Diguanyl_cyclase"/>
</dbReference>
<dbReference type="InterPro" id="IPR000160">
    <property type="entry name" value="GGDEF_dom"/>
</dbReference>
<protein>
    <submittedName>
        <fullName evidence="3">GGDEF domain-containing protein</fullName>
    </submittedName>
</protein>
<reference evidence="3" key="1">
    <citation type="journal article" date="2020" name="mSystems">
        <title>Genome- and Community-Level Interaction Insights into Carbon Utilization and Element Cycling Functions of Hydrothermarchaeota in Hydrothermal Sediment.</title>
        <authorList>
            <person name="Zhou Z."/>
            <person name="Liu Y."/>
            <person name="Xu W."/>
            <person name="Pan J."/>
            <person name="Luo Z.H."/>
            <person name="Li M."/>
        </authorList>
    </citation>
    <scope>NUCLEOTIDE SEQUENCE [LARGE SCALE GENOMIC DNA]</scope>
    <source>
        <strain evidence="3">SpSt-609</strain>
    </source>
</reference>
<dbReference type="AlphaFoldDB" id="A0A7C5RJ83"/>
<feature type="transmembrane region" description="Helical" evidence="1">
    <location>
        <begin position="167"/>
        <end position="193"/>
    </location>
</feature>
<dbReference type="Gene3D" id="3.30.70.270">
    <property type="match status" value="1"/>
</dbReference>
<dbReference type="PROSITE" id="PS50887">
    <property type="entry name" value="GGDEF"/>
    <property type="match status" value="1"/>
</dbReference>
<evidence type="ECO:0000313" key="3">
    <source>
        <dbReference type="EMBL" id="HGU40685.1"/>
    </source>
</evidence>
<keyword evidence="1" id="KW-1133">Transmembrane helix</keyword>
<keyword evidence="1" id="KW-0472">Membrane</keyword>
<dbReference type="SUPFAM" id="SSF55073">
    <property type="entry name" value="Nucleotide cyclase"/>
    <property type="match status" value="1"/>
</dbReference>
<dbReference type="PANTHER" id="PTHR45138">
    <property type="entry name" value="REGULATORY COMPONENTS OF SENSORY TRANSDUCTION SYSTEM"/>
    <property type="match status" value="1"/>
</dbReference>
<dbReference type="Pfam" id="PF00990">
    <property type="entry name" value="GGDEF"/>
    <property type="match status" value="1"/>
</dbReference>
<dbReference type="InterPro" id="IPR029787">
    <property type="entry name" value="Nucleotide_cyclase"/>
</dbReference>
<keyword evidence="1" id="KW-0812">Transmembrane</keyword>
<feature type="transmembrane region" description="Helical" evidence="1">
    <location>
        <begin position="266"/>
        <end position="284"/>
    </location>
</feature>
<dbReference type="EMBL" id="DSZY01000028">
    <property type="protein sequence ID" value="HGU40685.1"/>
    <property type="molecule type" value="Genomic_DNA"/>
</dbReference>
<name>A0A7C5RJ83_9BACT</name>
<feature type="transmembrane region" description="Helical" evidence="1">
    <location>
        <begin position="290"/>
        <end position="310"/>
    </location>
</feature>
<dbReference type="SMART" id="SM00267">
    <property type="entry name" value="GGDEF"/>
    <property type="match status" value="1"/>
</dbReference>
<dbReference type="NCBIfam" id="TIGR00254">
    <property type="entry name" value="GGDEF"/>
    <property type="match status" value="1"/>
</dbReference>
<proteinExistence type="predicted"/>
<dbReference type="GO" id="GO:0052621">
    <property type="term" value="F:diguanylate cyclase activity"/>
    <property type="evidence" value="ECO:0007669"/>
    <property type="project" value="TreeGrafter"/>
</dbReference>
<feature type="transmembrane region" description="Helical" evidence="1">
    <location>
        <begin position="205"/>
        <end position="228"/>
    </location>
</feature>
<gene>
    <name evidence="3" type="ORF">ENT77_05755</name>
</gene>
<evidence type="ECO:0000256" key="1">
    <source>
        <dbReference type="SAM" id="Phobius"/>
    </source>
</evidence>
<dbReference type="InterPro" id="IPR050469">
    <property type="entry name" value="Diguanylate_Cyclase"/>
</dbReference>
<sequence length="526" mass="59780">MGYLRYYLVALLLSIVAFTTLFFLFFWSISFESSALLSWQVVEDRAQVLSSQGESLQKFYVTLRAPTTILLRTKIDDTRVPEDLKKSRYLYIPQADCSYLRVYVNGHFAGSVGLHEKRTGHFWYQPFLFELPPDAEEIAIVMSGIYELGIDFGAFLVDEQGAKKFSILYFLTNTLLNITIGLSTTIGTVLLIISATLTGERKKSYLYLGIASIFGAIWMFDLVQFYSLGNPTSFLIARKLFVTSAYLGFAFLILGFSYFGIEKKFAYKLFILANLILAFILWIPPTNYSFKILTNLVAVSLFFNAGFVFLETIKSSSRVLFGFVSFFVLTIVHDGIVMFLSLNLKLLSNFGVASLFAGFSYTLVQDYRELLVKLTIAHTRSLTDQLTGAYNRGILTEQTFTEEDTFVYIDLDNFKEINDNYGHDVGDMVLKSLVESIKRNVRKSDLIVRMGGDEFLVVLKSCEPSVAERIVQIILKDFSSSHELRPQFSFGVVRFSGNLRNTLRDVDKAMYELKTSKKLQAKKRAE</sequence>
<dbReference type="PANTHER" id="PTHR45138:SF9">
    <property type="entry name" value="DIGUANYLATE CYCLASE DGCM-RELATED"/>
    <property type="match status" value="1"/>
</dbReference>
<organism evidence="3">
    <name type="scientific">Fervidobacterium thailandense</name>
    <dbReference type="NCBI Taxonomy" id="1008305"/>
    <lineage>
        <taxon>Bacteria</taxon>
        <taxon>Thermotogati</taxon>
        <taxon>Thermotogota</taxon>
        <taxon>Thermotogae</taxon>
        <taxon>Thermotogales</taxon>
        <taxon>Fervidobacteriaceae</taxon>
        <taxon>Fervidobacterium</taxon>
    </lineage>
</organism>
<feature type="domain" description="GGDEF" evidence="2">
    <location>
        <begin position="402"/>
        <end position="526"/>
    </location>
</feature>
<evidence type="ECO:0000259" key="2">
    <source>
        <dbReference type="PROSITE" id="PS50887"/>
    </source>
</evidence>
<feature type="transmembrane region" description="Helical" evidence="1">
    <location>
        <begin position="7"/>
        <end position="29"/>
    </location>
</feature>
<accession>A0A7C5RJ83</accession>
<feature type="transmembrane region" description="Helical" evidence="1">
    <location>
        <begin position="240"/>
        <end position="259"/>
    </location>
</feature>